<reference evidence="2" key="1">
    <citation type="submission" date="2020-06" db="EMBL/GenBank/DDBJ databases">
        <title>WGS assembly of Ceratodon purpureus strain R40.</title>
        <authorList>
            <person name="Carey S.B."/>
            <person name="Jenkins J."/>
            <person name="Shu S."/>
            <person name="Lovell J.T."/>
            <person name="Sreedasyam A."/>
            <person name="Maumus F."/>
            <person name="Tiley G.P."/>
            <person name="Fernandez-Pozo N."/>
            <person name="Barry K."/>
            <person name="Chen C."/>
            <person name="Wang M."/>
            <person name="Lipzen A."/>
            <person name="Daum C."/>
            <person name="Saski C.A."/>
            <person name="Payton A.C."/>
            <person name="Mcbreen J.C."/>
            <person name="Conrad R.E."/>
            <person name="Kollar L.M."/>
            <person name="Olsson S."/>
            <person name="Huttunen S."/>
            <person name="Landis J.B."/>
            <person name="Wickett N.J."/>
            <person name="Johnson M.G."/>
            <person name="Rensing S.A."/>
            <person name="Grimwood J."/>
            <person name="Schmutz J."/>
            <person name="Mcdaniel S.F."/>
        </authorList>
    </citation>
    <scope>NUCLEOTIDE SEQUENCE</scope>
    <source>
        <strain evidence="2">R40</strain>
    </source>
</reference>
<feature type="compositionally biased region" description="Basic and acidic residues" evidence="1">
    <location>
        <begin position="30"/>
        <end position="45"/>
    </location>
</feature>
<name>A0A8T0H273_CERPU</name>
<dbReference type="Proteomes" id="UP000822688">
    <property type="component" value="Chromosome 8"/>
</dbReference>
<evidence type="ECO:0000256" key="1">
    <source>
        <dbReference type="SAM" id="MobiDB-lite"/>
    </source>
</evidence>
<feature type="compositionally biased region" description="Polar residues" evidence="1">
    <location>
        <begin position="73"/>
        <end position="83"/>
    </location>
</feature>
<gene>
    <name evidence="2" type="ORF">KC19_8G112900</name>
</gene>
<feature type="region of interest" description="Disordered" evidence="1">
    <location>
        <begin position="70"/>
        <end position="101"/>
    </location>
</feature>
<proteinExistence type="predicted"/>
<dbReference type="EMBL" id="CM026429">
    <property type="protein sequence ID" value="KAG0564469.1"/>
    <property type="molecule type" value="Genomic_DNA"/>
</dbReference>
<evidence type="ECO:0000313" key="2">
    <source>
        <dbReference type="EMBL" id="KAG0564469.1"/>
    </source>
</evidence>
<dbReference type="AlphaFoldDB" id="A0A8T0H273"/>
<sequence length="101" mass="11051">MPHRHNRPKCGSPSARCPERPSHSAPNCKFDADSVDHSPRNDQVHSHCTRTVLPLSITIITISDLPQHHRLHQTSPSLPNSKLQALHDQGAGSTSSVPSSR</sequence>
<keyword evidence="3" id="KW-1185">Reference proteome</keyword>
<evidence type="ECO:0000313" key="3">
    <source>
        <dbReference type="Proteomes" id="UP000822688"/>
    </source>
</evidence>
<feature type="region of interest" description="Disordered" evidence="1">
    <location>
        <begin position="1"/>
        <end position="46"/>
    </location>
</feature>
<feature type="compositionally biased region" description="Polar residues" evidence="1">
    <location>
        <begin position="91"/>
        <end position="101"/>
    </location>
</feature>
<organism evidence="2 3">
    <name type="scientific">Ceratodon purpureus</name>
    <name type="common">Fire moss</name>
    <name type="synonym">Dicranum purpureum</name>
    <dbReference type="NCBI Taxonomy" id="3225"/>
    <lineage>
        <taxon>Eukaryota</taxon>
        <taxon>Viridiplantae</taxon>
        <taxon>Streptophyta</taxon>
        <taxon>Embryophyta</taxon>
        <taxon>Bryophyta</taxon>
        <taxon>Bryophytina</taxon>
        <taxon>Bryopsida</taxon>
        <taxon>Dicranidae</taxon>
        <taxon>Pseudoditrichales</taxon>
        <taxon>Ditrichaceae</taxon>
        <taxon>Ceratodon</taxon>
    </lineage>
</organism>
<accession>A0A8T0H273</accession>
<comment type="caution">
    <text evidence="2">The sequence shown here is derived from an EMBL/GenBank/DDBJ whole genome shotgun (WGS) entry which is preliminary data.</text>
</comment>
<protein>
    <submittedName>
        <fullName evidence="2">Uncharacterized protein</fullName>
    </submittedName>
</protein>